<gene>
    <name evidence="1" type="ORF">BDD14_0704</name>
</gene>
<dbReference type="Proteomes" id="UP000292958">
    <property type="component" value="Unassembled WGS sequence"/>
</dbReference>
<dbReference type="EMBL" id="SHKW01000001">
    <property type="protein sequence ID" value="RZU39335.1"/>
    <property type="molecule type" value="Genomic_DNA"/>
</dbReference>
<reference evidence="1 2" key="1">
    <citation type="submission" date="2019-02" db="EMBL/GenBank/DDBJ databases">
        <title>Genomic Encyclopedia of Archaeal and Bacterial Type Strains, Phase II (KMG-II): from individual species to whole genera.</title>
        <authorList>
            <person name="Goeker M."/>
        </authorList>
    </citation>
    <scope>NUCLEOTIDE SEQUENCE [LARGE SCALE GENOMIC DNA]</scope>
    <source>
        <strain evidence="1 2">DSM 18101</strain>
    </source>
</reference>
<keyword evidence="2" id="KW-1185">Reference proteome</keyword>
<evidence type="ECO:0000313" key="1">
    <source>
        <dbReference type="EMBL" id="RZU39335.1"/>
    </source>
</evidence>
<proteinExistence type="predicted"/>
<organism evidence="1 2">
    <name type="scientific">Edaphobacter modestus</name>
    <dbReference type="NCBI Taxonomy" id="388466"/>
    <lineage>
        <taxon>Bacteria</taxon>
        <taxon>Pseudomonadati</taxon>
        <taxon>Acidobacteriota</taxon>
        <taxon>Terriglobia</taxon>
        <taxon>Terriglobales</taxon>
        <taxon>Acidobacteriaceae</taxon>
        <taxon>Edaphobacter</taxon>
    </lineage>
</organism>
<protein>
    <submittedName>
        <fullName evidence="1">Uncharacterized protein</fullName>
    </submittedName>
</protein>
<name>A0A4Q7YRA2_9BACT</name>
<sequence>MILEFNPLKWLGKKESIPTHPAVTTPAIQVTQDIPTPSAAEETPVMSNVFVTIFKWIEKEEKVVYADILKYAPPVAKLAEMLFPAQAAAIAAGTSAALDVTTLIQNAVLMVEQKYAASGAASGTGVLKAAEVLSLAGSAVTSLLSQLGITATSDYINSLITAVVGILNVQPSTAPVKA</sequence>
<comment type="caution">
    <text evidence="1">The sequence shown here is derived from an EMBL/GenBank/DDBJ whole genome shotgun (WGS) entry which is preliminary data.</text>
</comment>
<evidence type="ECO:0000313" key="2">
    <source>
        <dbReference type="Proteomes" id="UP000292958"/>
    </source>
</evidence>
<accession>A0A4Q7YRA2</accession>
<dbReference type="AlphaFoldDB" id="A0A4Q7YRA2"/>